<comment type="caution">
    <text evidence="1">The sequence shown here is derived from an EMBL/GenBank/DDBJ whole genome shotgun (WGS) entry which is preliminary data.</text>
</comment>
<accession>A0A7J0GF92</accession>
<organism evidence="1 2">
    <name type="scientific">Actinidia rufa</name>
    <dbReference type="NCBI Taxonomy" id="165716"/>
    <lineage>
        <taxon>Eukaryota</taxon>
        <taxon>Viridiplantae</taxon>
        <taxon>Streptophyta</taxon>
        <taxon>Embryophyta</taxon>
        <taxon>Tracheophyta</taxon>
        <taxon>Spermatophyta</taxon>
        <taxon>Magnoliopsida</taxon>
        <taxon>eudicotyledons</taxon>
        <taxon>Gunneridae</taxon>
        <taxon>Pentapetalae</taxon>
        <taxon>asterids</taxon>
        <taxon>Ericales</taxon>
        <taxon>Actinidiaceae</taxon>
        <taxon>Actinidia</taxon>
    </lineage>
</organism>
<dbReference type="Proteomes" id="UP000585474">
    <property type="component" value="Unassembled WGS sequence"/>
</dbReference>
<dbReference type="EMBL" id="BJWL01000021">
    <property type="protein sequence ID" value="GFZ09477.1"/>
    <property type="molecule type" value="Genomic_DNA"/>
</dbReference>
<dbReference type="Pfam" id="PF06830">
    <property type="entry name" value="Root_cap"/>
    <property type="match status" value="1"/>
</dbReference>
<name>A0A7J0GF92_9ERIC</name>
<evidence type="ECO:0000313" key="2">
    <source>
        <dbReference type="Proteomes" id="UP000585474"/>
    </source>
</evidence>
<reference evidence="1 2" key="1">
    <citation type="submission" date="2019-07" db="EMBL/GenBank/DDBJ databases">
        <title>De Novo Assembly of kiwifruit Actinidia rufa.</title>
        <authorList>
            <person name="Sugita-Konishi S."/>
            <person name="Sato K."/>
            <person name="Mori E."/>
            <person name="Abe Y."/>
            <person name="Kisaki G."/>
            <person name="Hamano K."/>
            <person name="Suezawa K."/>
            <person name="Otani M."/>
            <person name="Fukuda T."/>
            <person name="Manabe T."/>
            <person name="Gomi K."/>
            <person name="Tabuchi M."/>
            <person name="Akimitsu K."/>
            <person name="Kataoka I."/>
        </authorList>
    </citation>
    <scope>NUCLEOTIDE SEQUENCE [LARGE SCALE GENOMIC DNA]</scope>
    <source>
        <strain evidence="2">cv. Fuchu</strain>
    </source>
</reference>
<proteinExistence type="predicted"/>
<gene>
    <name evidence="1" type="ORF">Acr_21g0000760</name>
</gene>
<evidence type="ECO:0000313" key="1">
    <source>
        <dbReference type="EMBL" id="GFZ09477.1"/>
    </source>
</evidence>
<dbReference type="PANTHER" id="PTHR31656">
    <property type="entry name" value="ROOT CAP DOMAIN-CONTAINING PROTEIN"/>
    <property type="match status" value="1"/>
</dbReference>
<protein>
    <submittedName>
        <fullName evidence="1">Late embryogenesis abundant (LEA) protein-like protein</fullName>
    </submittedName>
</protein>
<keyword evidence="2" id="KW-1185">Reference proteome</keyword>
<dbReference type="InterPro" id="IPR009646">
    <property type="entry name" value="Root_cap"/>
</dbReference>
<sequence length="140" mass="15503">MEYLLPSQKGNCPPGLPRVDTWQWSAPARRNSVTVMLLGMTEVSVNVVPVTKQDDRMHNYQIPSDDCFAHLESPVKRDVPMPVMGGEDKYKTFSLVCADCKYCIFAADGSGTVPWVLDSSSMTVDCTSRMSDGQGFTCLR</sequence>
<dbReference type="OrthoDB" id="2012063at2759"/>
<dbReference type="AlphaFoldDB" id="A0A7J0GF92"/>